<evidence type="ECO:0000259" key="7">
    <source>
        <dbReference type="Pfam" id="PF00082"/>
    </source>
</evidence>
<evidence type="ECO:0000313" key="9">
    <source>
        <dbReference type="Proteomes" id="UP000515808"/>
    </source>
</evidence>
<dbReference type="KEGG" id="ppec:H9W90_13115"/>
<keyword evidence="6" id="KW-0175">Coiled coil</keyword>
<dbReference type="PANTHER" id="PTHR43399">
    <property type="entry name" value="SUBTILISIN-RELATED"/>
    <property type="match status" value="1"/>
</dbReference>
<dbReference type="AlphaFoldDB" id="A0A7G9L924"/>
<gene>
    <name evidence="8" type="ORF">H9W90_13115</name>
</gene>
<evidence type="ECO:0000256" key="5">
    <source>
        <dbReference type="PROSITE-ProRule" id="PRU01240"/>
    </source>
</evidence>
<dbReference type="InterPro" id="IPR000209">
    <property type="entry name" value="Peptidase_S8/S53_dom"/>
</dbReference>
<accession>A0A7G9L924</accession>
<dbReference type="EMBL" id="CP060695">
    <property type="protein sequence ID" value="QNM85123.1"/>
    <property type="molecule type" value="Genomic_DNA"/>
</dbReference>
<dbReference type="Proteomes" id="UP000515808">
    <property type="component" value="Chromosome"/>
</dbReference>
<dbReference type="PIRSF" id="PIRSF037892">
    <property type="entry name" value="Subtilisin_rel_SRU_0565"/>
    <property type="match status" value="1"/>
</dbReference>
<feature type="active site" description="Charge relay system" evidence="5">
    <location>
        <position position="487"/>
    </location>
</feature>
<dbReference type="GO" id="GO:0006508">
    <property type="term" value="P:proteolysis"/>
    <property type="evidence" value="ECO:0007669"/>
    <property type="project" value="UniProtKB-KW"/>
</dbReference>
<organism evidence="8 9">
    <name type="scientific">Polaribacter pectinis</name>
    <dbReference type="NCBI Taxonomy" id="2738844"/>
    <lineage>
        <taxon>Bacteria</taxon>
        <taxon>Pseudomonadati</taxon>
        <taxon>Bacteroidota</taxon>
        <taxon>Flavobacteriia</taxon>
        <taxon>Flavobacteriales</taxon>
        <taxon>Flavobacteriaceae</taxon>
    </lineage>
</organism>
<evidence type="ECO:0000313" key="8">
    <source>
        <dbReference type="EMBL" id="QNM85123.1"/>
    </source>
</evidence>
<dbReference type="PRINTS" id="PR00723">
    <property type="entry name" value="SUBTILISIN"/>
</dbReference>
<comment type="similarity">
    <text evidence="1 5">Belongs to the peptidase S8 family.</text>
</comment>
<proteinExistence type="inferred from homology"/>
<evidence type="ECO:0000256" key="6">
    <source>
        <dbReference type="SAM" id="Coils"/>
    </source>
</evidence>
<keyword evidence="3 5" id="KW-0378">Hydrolase</keyword>
<dbReference type="GO" id="GO:0004252">
    <property type="term" value="F:serine-type endopeptidase activity"/>
    <property type="evidence" value="ECO:0007669"/>
    <property type="project" value="UniProtKB-UniRule"/>
</dbReference>
<dbReference type="InterPro" id="IPR022398">
    <property type="entry name" value="Peptidase_S8_His-AS"/>
</dbReference>
<dbReference type="Gene3D" id="3.40.50.200">
    <property type="entry name" value="Peptidase S8/S53 domain"/>
    <property type="match status" value="2"/>
</dbReference>
<protein>
    <submittedName>
        <fullName evidence="8">S8 family serine peptidase</fullName>
    </submittedName>
</protein>
<dbReference type="SUPFAM" id="SSF52743">
    <property type="entry name" value="Subtilisin-like"/>
    <property type="match status" value="1"/>
</dbReference>
<dbReference type="InterPro" id="IPR017308">
    <property type="entry name" value="Pept_S8_subtilisin_bacteroid"/>
</dbReference>
<name>A0A7G9L924_9FLAO</name>
<keyword evidence="2 5" id="KW-0645">Protease</keyword>
<dbReference type="PROSITE" id="PS51257">
    <property type="entry name" value="PROKAR_LIPOPROTEIN"/>
    <property type="match status" value="1"/>
</dbReference>
<feature type="active site" description="Charge relay system" evidence="5">
    <location>
        <position position="90"/>
    </location>
</feature>
<sequence>MKILKSILFTATIAAVFTSCKSTSTVVLTPKYSEKIINIPAKKGELSEDEMNRWSHADIEKDSIAGMSVAKAYQFLDGKKGVEVIVAIADSGVDIEHEDLKDVAWTNLKEIAGNNKDDDNNGYVDDIHGWNFLGSKDGRIVNADQLEITRLVKKGQDKFGSKKASEIAESNKVEYQEYLKLREEYFNTIEEKKKEIESVSETYERVLEIEENFAAVKKFTGKENLTSEDVKGLWPTSIKIATQIADIASVLGNGMTEKTLIEYKKEVKDYKENIEKAIKGYDLDFDSRQSMGDDLYDINDKYYGNNNVIGSKDLEMHGTHVAGIVAASRNNNKGVNGVANHVKIMTVRIVPDGDEHDKDVALGIRYAVDNGAKIINTSFGKRFSPNKEWVYDALKYAEKNDVLIVNAAGNDGKNIDVRKSYPNDSKDLITEFTDNVITIGASSLHYNEQLPASFSNYGKINVDVFAPGVDIYSTVPKDEYEAISGTSMAAPSVAGVAALIRSYYPKLSASQVKHILMNSGVKINFDVIKPGTQSEKIPFSELSVSGRIVNAYFALQMADSIAKVKK</sequence>
<dbReference type="CDD" id="cd07483">
    <property type="entry name" value="Peptidases_S8_Subtilisin_Novo-like"/>
    <property type="match status" value="1"/>
</dbReference>
<keyword evidence="4 5" id="KW-0720">Serine protease</keyword>
<dbReference type="Pfam" id="PF00082">
    <property type="entry name" value="Peptidase_S8"/>
    <property type="match status" value="1"/>
</dbReference>
<evidence type="ECO:0000256" key="4">
    <source>
        <dbReference type="ARBA" id="ARBA00022825"/>
    </source>
</evidence>
<dbReference type="InterPro" id="IPR034080">
    <property type="entry name" value="Protease_P7-like_dom"/>
</dbReference>
<dbReference type="PROSITE" id="PS51892">
    <property type="entry name" value="SUBTILASE"/>
    <property type="match status" value="1"/>
</dbReference>
<dbReference type="PROSITE" id="PS00137">
    <property type="entry name" value="SUBTILASE_HIS"/>
    <property type="match status" value="1"/>
</dbReference>
<evidence type="ECO:0000256" key="1">
    <source>
        <dbReference type="ARBA" id="ARBA00011073"/>
    </source>
</evidence>
<keyword evidence="9" id="KW-1185">Reference proteome</keyword>
<dbReference type="InterPro" id="IPR051048">
    <property type="entry name" value="Peptidase_S8/S53_subtilisin"/>
</dbReference>
<dbReference type="InterPro" id="IPR015500">
    <property type="entry name" value="Peptidase_S8_subtilisin-rel"/>
</dbReference>
<evidence type="ECO:0000256" key="2">
    <source>
        <dbReference type="ARBA" id="ARBA00022670"/>
    </source>
</evidence>
<feature type="domain" description="Peptidase S8/S53" evidence="7">
    <location>
        <begin position="83"/>
        <end position="520"/>
    </location>
</feature>
<dbReference type="PROSITE" id="PS00138">
    <property type="entry name" value="SUBTILASE_SER"/>
    <property type="match status" value="1"/>
</dbReference>
<dbReference type="PANTHER" id="PTHR43399:SF4">
    <property type="entry name" value="CELL WALL-ASSOCIATED PROTEASE"/>
    <property type="match status" value="1"/>
</dbReference>
<evidence type="ECO:0000256" key="3">
    <source>
        <dbReference type="ARBA" id="ARBA00022801"/>
    </source>
</evidence>
<reference evidence="8 9" key="1">
    <citation type="submission" date="2020-08" db="EMBL/GenBank/DDBJ databases">
        <title>Polaribacter sp. L12M9 isolated from gut of the Korean scallop.</title>
        <authorList>
            <person name="Jeong Y.S."/>
        </authorList>
    </citation>
    <scope>NUCLEOTIDE SEQUENCE [LARGE SCALE GENOMIC DNA]</scope>
    <source>
        <strain evidence="8 9">L12M9</strain>
    </source>
</reference>
<feature type="coiled-coil region" evidence="6">
    <location>
        <begin position="175"/>
        <end position="209"/>
    </location>
</feature>
<dbReference type="InterPro" id="IPR023828">
    <property type="entry name" value="Peptidase_S8_Ser-AS"/>
</dbReference>
<feature type="active site" description="Charge relay system" evidence="5">
    <location>
        <position position="317"/>
    </location>
</feature>
<dbReference type="RefSeq" id="WP_187482037.1">
    <property type="nucleotide sequence ID" value="NZ_CP060695.1"/>
</dbReference>
<dbReference type="InterPro" id="IPR036852">
    <property type="entry name" value="Peptidase_S8/S53_dom_sf"/>
</dbReference>